<dbReference type="SUPFAM" id="SSF57701">
    <property type="entry name" value="Zn2/Cys6 DNA-binding domain"/>
    <property type="match status" value="1"/>
</dbReference>
<dbReference type="EMBL" id="HF936631">
    <property type="protein sequence ID" value="CCX34781.1"/>
    <property type="molecule type" value="Genomic_DNA"/>
</dbReference>
<dbReference type="InterPro" id="IPR036864">
    <property type="entry name" value="Zn2-C6_fun-type_DNA-bd_sf"/>
</dbReference>
<dbReference type="PANTHER" id="PTHR47171">
    <property type="entry name" value="FARA-RELATED"/>
    <property type="match status" value="1"/>
</dbReference>
<evidence type="ECO:0000313" key="10">
    <source>
        <dbReference type="Proteomes" id="UP000018144"/>
    </source>
</evidence>
<evidence type="ECO:0000256" key="2">
    <source>
        <dbReference type="ARBA" id="ARBA00022833"/>
    </source>
</evidence>
<gene>
    <name evidence="9" type="ORF">PCON_04298</name>
</gene>
<dbReference type="STRING" id="1076935.U4LRJ0"/>
<dbReference type="AlphaFoldDB" id="U4LRJ0"/>
<dbReference type="PROSITE" id="PS00463">
    <property type="entry name" value="ZN2_CY6_FUNGAL_1"/>
    <property type="match status" value="1"/>
</dbReference>
<evidence type="ECO:0000256" key="7">
    <source>
        <dbReference type="SAM" id="MobiDB-lite"/>
    </source>
</evidence>
<dbReference type="OrthoDB" id="10031947at2759"/>
<dbReference type="InterPro" id="IPR001138">
    <property type="entry name" value="Zn2Cys6_DnaBD"/>
</dbReference>
<evidence type="ECO:0000256" key="4">
    <source>
        <dbReference type="ARBA" id="ARBA00023125"/>
    </source>
</evidence>
<keyword evidence="1" id="KW-0479">Metal-binding</keyword>
<dbReference type="CDD" id="cd12148">
    <property type="entry name" value="fungal_TF_MHR"/>
    <property type="match status" value="1"/>
</dbReference>
<keyword evidence="3" id="KW-0805">Transcription regulation</keyword>
<dbReference type="Pfam" id="PF04082">
    <property type="entry name" value="Fungal_trans"/>
    <property type="match status" value="1"/>
</dbReference>
<dbReference type="SMART" id="SM00906">
    <property type="entry name" value="Fungal_trans"/>
    <property type="match status" value="1"/>
</dbReference>
<dbReference type="GO" id="GO:0008270">
    <property type="term" value="F:zinc ion binding"/>
    <property type="evidence" value="ECO:0007669"/>
    <property type="project" value="InterPro"/>
</dbReference>
<evidence type="ECO:0000256" key="1">
    <source>
        <dbReference type="ARBA" id="ARBA00022723"/>
    </source>
</evidence>
<dbReference type="Proteomes" id="UP000018144">
    <property type="component" value="Unassembled WGS sequence"/>
</dbReference>
<keyword evidence="5" id="KW-0804">Transcription</keyword>
<dbReference type="GO" id="GO:0003677">
    <property type="term" value="F:DNA binding"/>
    <property type="evidence" value="ECO:0007669"/>
    <property type="project" value="UniProtKB-KW"/>
</dbReference>
<dbReference type="SMART" id="SM00066">
    <property type="entry name" value="GAL4"/>
    <property type="match status" value="1"/>
</dbReference>
<organism evidence="9 10">
    <name type="scientific">Pyronema omphalodes (strain CBS 100304)</name>
    <name type="common">Pyronema confluens</name>
    <dbReference type="NCBI Taxonomy" id="1076935"/>
    <lineage>
        <taxon>Eukaryota</taxon>
        <taxon>Fungi</taxon>
        <taxon>Dikarya</taxon>
        <taxon>Ascomycota</taxon>
        <taxon>Pezizomycotina</taxon>
        <taxon>Pezizomycetes</taxon>
        <taxon>Pezizales</taxon>
        <taxon>Pyronemataceae</taxon>
        <taxon>Pyronema</taxon>
    </lineage>
</organism>
<dbReference type="PROSITE" id="PS50048">
    <property type="entry name" value="ZN2_CY6_FUNGAL_2"/>
    <property type="match status" value="1"/>
</dbReference>
<dbReference type="GO" id="GO:0006351">
    <property type="term" value="P:DNA-templated transcription"/>
    <property type="evidence" value="ECO:0007669"/>
    <property type="project" value="InterPro"/>
</dbReference>
<evidence type="ECO:0000259" key="8">
    <source>
        <dbReference type="PROSITE" id="PS50048"/>
    </source>
</evidence>
<sequence length="579" mass="61329">MTTVVFAANNKEYRSRLRAHRACLQCKRRRRRCEPPFENHDRCAGCARDGIACSLVPASTSATRPAPSPPPLDADPPRPRFVGDLNPESVFLTSATPQQRDLTDVGVWSATPDAPAPRPIPPHIPPPYLGYLDSIGAFALPPPRTREGLIQIYFDSVHPILPLLNEGHFRAQHAESTVSTPLLHAVLLVAARHPAAAKHLPAGQSARSFASATADKILALLHINIERDRVTLVRIHGLLALHSEGPSGNEAASLQLSTALHHAYSLGLHLSRASPDQDEQTLWWSLWVLDSLQASLCGRPVGVRREDISVPLPPAGLTPAFDAALNITHILGSVIALYRPLAKDAGWEQGFPAMETVIPLSFHGEVADALRLFYHAVAILSHRSNDPAAGSASYLRRLDSASSILRLCSQRRDWPPLPVVPYAVSLALTTFYLVFRRNGEGGREGCIQSCEILESLGAYWWFAGAMARMGRAAMERVAVKEAAGVLTGLGGGEVGGQGMVEGDAGDVQGDGLEAWFLQFFPDLANPTGWGWGGVASMGPPGMGPSGMGSSGVGGVGGGMGPPGMGGFAGMPGGGGVSGV</sequence>
<evidence type="ECO:0000256" key="6">
    <source>
        <dbReference type="ARBA" id="ARBA00023242"/>
    </source>
</evidence>
<dbReference type="CDD" id="cd00067">
    <property type="entry name" value="GAL4"/>
    <property type="match status" value="1"/>
</dbReference>
<proteinExistence type="predicted"/>
<keyword evidence="2" id="KW-0862">Zinc</keyword>
<evidence type="ECO:0000256" key="3">
    <source>
        <dbReference type="ARBA" id="ARBA00023015"/>
    </source>
</evidence>
<dbReference type="eggNOG" id="ENOG502S1X9">
    <property type="taxonomic scope" value="Eukaryota"/>
</dbReference>
<dbReference type="OMA" id="FENHERC"/>
<feature type="region of interest" description="Disordered" evidence="7">
    <location>
        <begin position="59"/>
        <end position="79"/>
    </location>
</feature>
<keyword evidence="6" id="KW-0539">Nucleus</keyword>
<protein>
    <submittedName>
        <fullName evidence="9">Similar to Acetamidase regulatory protein acc. no. Q4WK35</fullName>
    </submittedName>
</protein>
<evidence type="ECO:0000256" key="5">
    <source>
        <dbReference type="ARBA" id="ARBA00023163"/>
    </source>
</evidence>
<dbReference type="GO" id="GO:0000981">
    <property type="term" value="F:DNA-binding transcription factor activity, RNA polymerase II-specific"/>
    <property type="evidence" value="ECO:0007669"/>
    <property type="project" value="InterPro"/>
</dbReference>
<name>U4LRJ0_PYROM</name>
<keyword evidence="10" id="KW-1185">Reference proteome</keyword>
<keyword evidence="4" id="KW-0238">DNA-binding</keyword>
<feature type="domain" description="Zn(2)-C6 fungal-type" evidence="8">
    <location>
        <begin position="22"/>
        <end position="55"/>
    </location>
</feature>
<reference evidence="9 10" key="1">
    <citation type="journal article" date="2013" name="PLoS Genet.">
        <title>The genome and development-dependent transcriptomes of Pyronema confluens: a window into fungal evolution.</title>
        <authorList>
            <person name="Traeger S."/>
            <person name="Altegoer F."/>
            <person name="Freitag M."/>
            <person name="Gabaldon T."/>
            <person name="Kempken F."/>
            <person name="Kumar A."/>
            <person name="Marcet-Houben M."/>
            <person name="Poggeler S."/>
            <person name="Stajich J.E."/>
            <person name="Nowrousian M."/>
        </authorList>
    </citation>
    <scope>NUCLEOTIDE SEQUENCE [LARGE SCALE GENOMIC DNA]</scope>
    <source>
        <strain evidence="10">CBS 100304</strain>
        <tissue evidence="9">Vegetative mycelium</tissue>
    </source>
</reference>
<accession>U4LRJ0</accession>
<dbReference type="InterPro" id="IPR007219">
    <property type="entry name" value="XnlR_reg_dom"/>
</dbReference>
<dbReference type="InterPro" id="IPR052073">
    <property type="entry name" value="Amide_Lactam_Regulators"/>
</dbReference>
<evidence type="ECO:0000313" key="9">
    <source>
        <dbReference type="EMBL" id="CCX34781.1"/>
    </source>
</evidence>
<dbReference type="PANTHER" id="PTHR47171:SF6">
    <property type="entry name" value="SPECIFIC TRANSCRIPTION FACTOR, PUTATIVE (AFU_ORTHOLOGUE AFUA_2G06130)-RELATED"/>
    <property type="match status" value="1"/>
</dbReference>